<evidence type="ECO:0000313" key="2">
    <source>
        <dbReference type="EMBL" id="MCW6035356.1"/>
    </source>
</evidence>
<dbReference type="InterPro" id="IPR053844">
    <property type="entry name" value="AH_C"/>
</dbReference>
<protein>
    <submittedName>
        <fullName evidence="2">Gamma-glutamylcyclotransferase</fullName>
    </submittedName>
</protein>
<organism evidence="2 3">
    <name type="scientific">Spirulina subsalsa FACHB-351</name>
    <dbReference type="NCBI Taxonomy" id="234711"/>
    <lineage>
        <taxon>Bacteria</taxon>
        <taxon>Bacillati</taxon>
        <taxon>Cyanobacteriota</taxon>
        <taxon>Cyanophyceae</taxon>
        <taxon>Spirulinales</taxon>
        <taxon>Spirulinaceae</taxon>
        <taxon>Spirulina</taxon>
    </lineage>
</organism>
<accession>A0ABT3L1J6</accession>
<dbReference type="Gene3D" id="3.10.490.10">
    <property type="entry name" value="Gamma-glutamyl cyclotransferase-like"/>
    <property type="match status" value="1"/>
</dbReference>
<comment type="caution">
    <text evidence="2">The sequence shown here is derived from an EMBL/GenBank/DDBJ whole genome shotgun (WGS) entry which is preliminary data.</text>
</comment>
<gene>
    <name evidence="2" type="ORF">K4A83_03580</name>
</gene>
<dbReference type="Pfam" id="PF21986">
    <property type="entry name" value="AH_C"/>
    <property type="match status" value="1"/>
</dbReference>
<feature type="domain" description="Allophanate hydrolase C-terminal" evidence="1">
    <location>
        <begin position="10"/>
        <end position="128"/>
    </location>
</feature>
<evidence type="ECO:0000259" key="1">
    <source>
        <dbReference type="Pfam" id="PF21986"/>
    </source>
</evidence>
<dbReference type="RefSeq" id="WP_265263040.1">
    <property type="nucleotide sequence ID" value="NZ_JAIHOM010000012.1"/>
</dbReference>
<reference evidence="2 3" key="1">
    <citation type="submission" date="2021-08" db="EMBL/GenBank/DDBJ databases">
        <title>Draft genome sequence of Spirulina subsalsa with high tolerance to salinity and hype-accumulation of phycocyanin.</title>
        <authorList>
            <person name="Pei H."/>
            <person name="Jiang L."/>
        </authorList>
    </citation>
    <scope>NUCLEOTIDE SEQUENCE [LARGE SCALE GENOMIC DNA]</scope>
    <source>
        <strain evidence="2 3">FACHB-351</strain>
    </source>
</reference>
<name>A0ABT3L1J6_9CYAN</name>
<keyword evidence="3" id="KW-1185">Reference proteome</keyword>
<dbReference type="Proteomes" id="UP001526426">
    <property type="component" value="Unassembled WGS sequence"/>
</dbReference>
<evidence type="ECO:0000313" key="3">
    <source>
        <dbReference type="Proteomes" id="UP001526426"/>
    </source>
</evidence>
<dbReference type="EMBL" id="JAIHOM010000012">
    <property type="protein sequence ID" value="MCW6035356.1"/>
    <property type="molecule type" value="Genomic_DNA"/>
</dbReference>
<proteinExistence type="predicted"/>
<sequence length="271" mass="30679">MGQPEFKPVAFAVNGTLMRGLELNQNLLEIGATFSQEIHTEPCYKLWSMGDEYPAMQRVKTGGQKIALELWNVPPSGLVTILQQEPPGLCIGKVYLETGEQVLGVLGEGICCDDGQEITQYGGWRNYIKTLKELDREERLERMLAIAEQNQLGEIACKLWSLQPYFSAWVYYGSWEFRSPIPQKSPGDTATYVTSFGVAPLLRSGIQLFLCPQNLTLLYHKSQPDVEQFIQDLKSCLPQVPAQKNWLKFKLNQPEQATFFITLFGQFANLF</sequence>